<dbReference type="AlphaFoldDB" id="A0A101JI93"/>
<accession>A0A101JI93</accession>
<name>A0A101JI93_9ACTN</name>
<dbReference type="Pfam" id="PF11856">
    <property type="entry name" value="DUF3376"/>
    <property type="match status" value="1"/>
</dbReference>
<dbReference type="InterPro" id="IPR024282">
    <property type="entry name" value="DUF3376"/>
</dbReference>
<dbReference type="Proteomes" id="UP000053923">
    <property type="component" value="Unassembled WGS sequence"/>
</dbReference>
<evidence type="ECO:0000256" key="1">
    <source>
        <dbReference type="SAM" id="Phobius"/>
    </source>
</evidence>
<gene>
    <name evidence="3" type="ORF">ADL12_30245</name>
</gene>
<evidence type="ECO:0000313" key="3">
    <source>
        <dbReference type="EMBL" id="KUL27330.1"/>
    </source>
</evidence>
<dbReference type="InterPro" id="IPR016035">
    <property type="entry name" value="Acyl_Trfase/lysoPLipase"/>
</dbReference>
<keyword evidence="1" id="KW-1133">Transmembrane helix</keyword>
<dbReference type="EMBL" id="LLZG01000355">
    <property type="protein sequence ID" value="KUL27330.1"/>
    <property type="molecule type" value="Genomic_DNA"/>
</dbReference>
<protein>
    <recommendedName>
        <fullName evidence="2">DUF3376 domain-containing protein</fullName>
    </recommendedName>
</protein>
<dbReference type="SUPFAM" id="SSF52151">
    <property type="entry name" value="FabD/lysophospholipase-like"/>
    <property type="match status" value="1"/>
</dbReference>
<organism evidence="3 4">
    <name type="scientific">Streptomyces regalis</name>
    <dbReference type="NCBI Taxonomy" id="68262"/>
    <lineage>
        <taxon>Bacteria</taxon>
        <taxon>Bacillati</taxon>
        <taxon>Actinomycetota</taxon>
        <taxon>Actinomycetes</taxon>
        <taxon>Kitasatosporales</taxon>
        <taxon>Streptomycetaceae</taxon>
        <taxon>Streptomyces</taxon>
    </lineage>
</organism>
<feature type="domain" description="DUF3376" evidence="2">
    <location>
        <begin position="519"/>
        <end position="634"/>
    </location>
</feature>
<proteinExistence type="predicted"/>
<evidence type="ECO:0000259" key="2">
    <source>
        <dbReference type="Pfam" id="PF11856"/>
    </source>
</evidence>
<keyword evidence="4" id="KW-1185">Reference proteome</keyword>
<dbReference type="Gene3D" id="3.40.1090.10">
    <property type="entry name" value="Cytosolic phospholipase A2 catalytic domain"/>
    <property type="match status" value="1"/>
</dbReference>
<keyword evidence="1" id="KW-0472">Membrane</keyword>
<comment type="caution">
    <text evidence="3">The sequence shown here is derived from an EMBL/GenBank/DDBJ whole genome shotgun (WGS) entry which is preliminary data.</text>
</comment>
<sequence>MLLATAIGRGSALPDLREMWRSASLESLLPQASDSDESVLSGQSLENKIREALAAVPEMPEPDTETITLFLTATALDGQSRAFKDSFEQHFDVRDHRRVYRFKNQRPGGGAQRYRKENGTWKFGPDEPKHFASINEFALLRAARATASFPIAFQPVSELPLLDHRVRPDPTYGDPASCVMDGGVLNNAPFSPVLDEITKRRVTRRPVERALVFVVPSAARLEDEKVTQQRCHEIRPGVVGLSALNYPQEVDLRSGTEDIGQRVQTSVRGTRENLFERLVTDTGTQHRKQMQEAAQSLLDEYRRSRVNAVLLDPVVGYTSTGAVTSLAPLPEVDDDAIADILDRPLSWFPPGDEQLSDPNIDHWPWGIITAERLLQTLGHYLHELLRPTHGRAPNLSPEKQAVLVEGTANISTRLREALAVRDAVRTELGSRHLLDGGLGEMQAALLADQVFNELNVPEVVGRLVNEAATCFLRTLKQTTPGPHCRKQEDVISAYLTVEVLTQAFAPPAKVIDNLTPKFKFLRLGPDDMGPLFHEDWSARLGDKKLYGIRFRHFGAFINKEWRQSDFVWGRLDAAHYLLPLLLPDEADRQEERTLHEAILAAEELPGEEGDSPTERMRKRLADLATKSDAQLLADQDAKPVKKTGDKLIGVMVKKQPLCFIAGLVWHRTWVIWRKGHEQGEQVSLRDAAKSALAQIVIAPLMLGSAFIGAVIVALIRHL</sequence>
<reference evidence="4" key="1">
    <citation type="submission" date="2015-10" db="EMBL/GenBank/DDBJ databases">
        <authorList>
            <person name="Ju K.-S."/>
            <person name="Doroghazi J.R."/>
            <person name="Metcalf W.W."/>
        </authorList>
    </citation>
    <scope>NUCLEOTIDE SEQUENCE [LARGE SCALE GENOMIC DNA]</scope>
    <source>
        <strain evidence="4">NRRL 3151</strain>
    </source>
</reference>
<feature type="transmembrane region" description="Helical" evidence="1">
    <location>
        <begin position="691"/>
        <end position="715"/>
    </location>
</feature>
<evidence type="ECO:0000313" key="4">
    <source>
        <dbReference type="Proteomes" id="UP000053923"/>
    </source>
</evidence>
<keyword evidence="1" id="KW-0812">Transmembrane</keyword>